<reference evidence="3" key="1">
    <citation type="submission" date="2016-10" db="EMBL/GenBank/DDBJ databases">
        <authorList>
            <person name="Varghese N."/>
            <person name="Submissions S."/>
        </authorList>
    </citation>
    <scope>NUCLEOTIDE SEQUENCE [LARGE SCALE GENOMIC DNA]</scope>
    <source>
        <strain evidence="3">DSM 17038</strain>
    </source>
</reference>
<dbReference type="EMBL" id="FOOX01000016">
    <property type="protein sequence ID" value="SFH08958.1"/>
    <property type="molecule type" value="Genomic_DNA"/>
</dbReference>
<name>A0A1I2X628_9FIRM</name>
<evidence type="ECO:0000313" key="3">
    <source>
        <dbReference type="Proteomes" id="UP000199337"/>
    </source>
</evidence>
<keyword evidence="2" id="KW-0489">Methyltransferase</keyword>
<organism evidence="2 3">
    <name type="scientific">Desulfotruncus arcticus DSM 17038</name>
    <dbReference type="NCBI Taxonomy" id="1121424"/>
    <lineage>
        <taxon>Bacteria</taxon>
        <taxon>Bacillati</taxon>
        <taxon>Bacillota</taxon>
        <taxon>Clostridia</taxon>
        <taxon>Eubacteriales</taxon>
        <taxon>Desulfallaceae</taxon>
        <taxon>Desulfotruncus</taxon>
    </lineage>
</organism>
<dbReference type="RefSeq" id="WP_092473289.1">
    <property type="nucleotide sequence ID" value="NZ_FOOX01000016.1"/>
</dbReference>
<keyword evidence="2" id="KW-0808">Transferase</keyword>
<protein>
    <submittedName>
        <fullName evidence="2">Methyltransferase domain-containing protein</fullName>
    </submittedName>
</protein>
<dbReference type="CDD" id="cd02440">
    <property type="entry name" value="AdoMet_MTases"/>
    <property type="match status" value="1"/>
</dbReference>
<dbReference type="GO" id="GO:0032259">
    <property type="term" value="P:methylation"/>
    <property type="evidence" value="ECO:0007669"/>
    <property type="project" value="UniProtKB-KW"/>
</dbReference>
<dbReference type="PANTHER" id="PTHR43861:SF1">
    <property type="entry name" value="TRANS-ACONITATE 2-METHYLTRANSFERASE"/>
    <property type="match status" value="1"/>
</dbReference>
<evidence type="ECO:0000313" key="2">
    <source>
        <dbReference type="EMBL" id="SFH08958.1"/>
    </source>
</evidence>
<accession>A0A1I2X628</accession>
<dbReference type="SUPFAM" id="SSF53335">
    <property type="entry name" value="S-adenosyl-L-methionine-dependent methyltransferases"/>
    <property type="match status" value="1"/>
</dbReference>
<dbReference type="GO" id="GO:0008757">
    <property type="term" value="F:S-adenosylmethionine-dependent methyltransferase activity"/>
    <property type="evidence" value="ECO:0007669"/>
    <property type="project" value="InterPro"/>
</dbReference>
<dbReference type="Proteomes" id="UP000199337">
    <property type="component" value="Unassembled WGS sequence"/>
</dbReference>
<evidence type="ECO:0000259" key="1">
    <source>
        <dbReference type="Pfam" id="PF08241"/>
    </source>
</evidence>
<keyword evidence="3" id="KW-1185">Reference proteome</keyword>
<dbReference type="InterPro" id="IPR029063">
    <property type="entry name" value="SAM-dependent_MTases_sf"/>
</dbReference>
<proteinExistence type="predicted"/>
<dbReference type="STRING" id="341036.SAMN05660649_03801"/>
<dbReference type="Gene3D" id="3.40.50.150">
    <property type="entry name" value="Vaccinia Virus protein VP39"/>
    <property type="match status" value="1"/>
</dbReference>
<feature type="domain" description="Methyltransferase type 11" evidence="1">
    <location>
        <begin position="46"/>
        <end position="140"/>
    </location>
</feature>
<dbReference type="PANTHER" id="PTHR43861">
    <property type="entry name" value="TRANS-ACONITATE 2-METHYLTRANSFERASE-RELATED"/>
    <property type="match status" value="1"/>
</dbReference>
<dbReference type="AlphaFoldDB" id="A0A1I2X628"/>
<dbReference type="Pfam" id="PF08241">
    <property type="entry name" value="Methyltransf_11"/>
    <property type="match status" value="1"/>
</dbReference>
<dbReference type="InterPro" id="IPR013216">
    <property type="entry name" value="Methyltransf_11"/>
</dbReference>
<gene>
    <name evidence="2" type="ORF">SAMN05660649_03801</name>
</gene>
<dbReference type="OrthoDB" id="9811589at2"/>
<sequence length="250" mass="28219">MAAINCYNDAKRARAYAKLEFSGTYFLAYRDLPDILFEHANGKKALDFGCGAGRSTRFLKKLGFDTVGVDIAKDMIEKALEMDPDGNYILIKDGRLSQFENNTYDLTLSAFAFDNIPSVEKKVDILGDMGSILKRDGIIVNLVSSPEIYINEWASFSTWGFPENKKAKSGDKVKIIITDIEDKRPVEDFMCTDDDYKKIFKKAGLELVKTYKPLARESDTYKWVSETSIAPWTIYVLTNKTSPGEQSFTN</sequence>